<organism evidence="4 5">
    <name type="scientific">Bosea robiniae</name>
    <dbReference type="NCBI Taxonomy" id="1036780"/>
    <lineage>
        <taxon>Bacteria</taxon>
        <taxon>Pseudomonadati</taxon>
        <taxon>Pseudomonadota</taxon>
        <taxon>Alphaproteobacteria</taxon>
        <taxon>Hyphomicrobiales</taxon>
        <taxon>Boseaceae</taxon>
        <taxon>Bosea</taxon>
    </lineage>
</organism>
<dbReference type="SUPFAM" id="SSF53927">
    <property type="entry name" value="Cytidine deaminase-like"/>
    <property type="match status" value="1"/>
</dbReference>
<dbReference type="InterPro" id="IPR003786">
    <property type="entry name" value="FdhD"/>
</dbReference>
<keyword evidence="5" id="KW-1185">Reference proteome</keyword>
<dbReference type="EMBL" id="FNBZ01000005">
    <property type="protein sequence ID" value="SDG77026.1"/>
    <property type="molecule type" value="Genomic_DNA"/>
</dbReference>
<protein>
    <recommendedName>
        <fullName evidence="3">Sulfur carrier protein FdhD</fullName>
    </recommendedName>
</protein>
<evidence type="ECO:0000256" key="3">
    <source>
        <dbReference type="HAMAP-Rule" id="MF_00187"/>
    </source>
</evidence>
<comment type="caution">
    <text evidence="3">Lacks conserved residue(s) required for the propagation of feature annotation.</text>
</comment>
<dbReference type="NCBIfam" id="TIGR00129">
    <property type="entry name" value="fdhD_narQ"/>
    <property type="match status" value="1"/>
</dbReference>
<evidence type="ECO:0000256" key="1">
    <source>
        <dbReference type="ARBA" id="ARBA00022490"/>
    </source>
</evidence>
<dbReference type="PANTHER" id="PTHR30592">
    <property type="entry name" value="FORMATE DEHYDROGENASE"/>
    <property type="match status" value="1"/>
</dbReference>
<dbReference type="PIRSF" id="PIRSF015626">
    <property type="entry name" value="FdhD"/>
    <property type="match status" value="1"/>
</dbReference>
<comment type="function">
    <text evidence="3">Required for formate dehydrogenase (FDH) activity. Acts as a sulfur carrier protein that transfers sulfur from IscS to the molybdenum cofactor prior to its insertion into FDH.</text>
</comment>
<dbReference type="InterPro" id="IPR016193">
    <property type="entry name" value="Cytidine_deaminase-like"/>
</dbReference>
<dbReference type="RefSeq" id="WP_091858325.1">
    <property type="nucleotide sequence ID" value="NZ_FNBZ01000005.1"/>
</dbReference>
<comment type="caution">
    <text evidence="4">The sequence shown here is derived from an EMBL/GenBank/DDBJ whole genome shotgun (WGS) entry which is preliminary data.</text>
</comment>
<dbReference type="Gene3D" id="3.10.20.10">
    <property type="match status" value="1"/>
</dbReference>
<gene>
    <name evidence="3" type="primary">fdhD</name>
    <name evidence="4" type="ORF">SAMN05421844_105224</name>
</gene>
<keyword evidence="1 3" id="KW-0963">Cytoplasm</keyword>
<evidence type="ECO:0000256" key="2">
    <source>
        <dbReference type="ARBA" id="ARBA00023150"/>
    </source>
</evidence>
<evidence type="ECO:0000313" key="4">
    <source>
        <dbReference type="EMBL" id="SDG77026.1"/>
    </source>
</evidence>
<accession>A0ABY0P2S0</accession>
<reference evidence="4 5" key="1">
    <citation type="submission" date="2016-10" db="EMBL/GenBank/DDBJ databases">
        <authorList>
            <person name="Varghese N."/>
            <person name="Submissions S."/>
        </authorList>
    </citation>
    <scope>NUCLEOTIDE SEQUENCE [LARGE SCALE GENOMIC DNA]</scope>
    <source>
        <strain evidence="4 5">DSM 26672</strain>
    </source>
</reference>
<name>A0ABY0P2S0_9HYPH</name>
<keyword evidence="2 3" id="KW-0501">Molybdenum cofactor biosynthesis</keyword>
<dbReference type="Gene3D" id="3.40.140.10">
    <property type="entry name" value="Cytidine Deaminase, domain 2"/>
    <property type="match status" value="1"/>
</dbReference>
<proteinExistence type="inferred from homology"/>
<comment type="similarity">
    <text evidence="3">Belongs to the FdhD family.</text>
</comment>
<evidence type="ECO:0000313" key="5">
    <source>
        <dbReference type="Proteomes" id="UP000199468"/>
    </source>
</evidence>
<sequence>MPRNNPPAQPPASAAVTAEPLRFGAAREDAREIEVAVETPINIVYGNMPYAVMMASPSDLEDFVTGFSLTEGIVRDASEIRGVAVEPKDEGVIVTVELAPGRFREHLARRRNLSGRTSCGLCGVETIEEIPMADAATRASRAVSAAAIETALAELDKHQPLSQLTRAVHAAAWCDANGAILAVREDVGRHNALDKLIGARLRAGADASEGFLLVTSRASFEMVEKAAIFGAGTLVAISAPTSLAIERAKHLGLTLAAVARRDGCIVFTGALAPESETIAR</sequence>
<dbReference type="HAMAP" id="MF_00187">
    <property type="entry name" value="FdhD"/>
    <property type="match status" value="1"/>
</dbReference>
<dbReference type="Pfam" id="PF02634">
    <property type="entry name" value="FdhD-NarQ"/>
    <property type="match status" value="1"/>
</dbReference>
<comment type="subcellular location">
    <subcellularLocation>
        <location evidence="3">Cytoplasm</location>
    </subcellularLocation>
</comment>
<feature type="active site" description="Cysteine persulfide intermediate" evidence="3">
    <location>
        <position position="119"/>
    </location>
</feature>
<dbReference type="Proteomes" id="UP000199468">
    <property type="component" value="Unassembled WGS sequence"/>
</dbReference>
<dbReference type="PANTHER" id="PTHR30592:SF1">
    <property type="entry name" value="SULFUR CARRIER PROTEIN FDHD"/>
    <property type="match status" value="1"/>
</dbReference>